<dbReference type="SUPFAM" id="SSF55785">
    <property type="entry name" value="PYP-like sensor domain (PAS domain)"/>
    <property type="match status" value="1"/>
</dbReference>
<dbReference type="InterPro" id="IPR036388">
    <property type="entry name" value="WH-like_DNA-bd_sf"/>
</dbReference>
<dbReference type="InterPro" id="IPR016032">
    <property type="entry name" value="Sig_transdc_resp-reg_C-effctor"/>
</dbReference>
<dbReference type="InterPro" id="IPR011990">
    <property type="entry name" value="TPR-like_helical_dom_sf"/>
</dbReference>
<dbReference type="SUPFAM" id="SSF46894">
    <property type="entry name" value="C-terminal effector domain of the bipartite response regulators"/>
    <property type="match status" value="1"/>
</dbReference>
<dbReference type="RefSeq" id="WP_185259034.1">
    <property type="nucleotide sequence ID" value="NZ_AP023368.1"/>
</dbReference>
<dbReference type="InterPro" id="IPR035965">
    <property type="entry name" value="PAS-like_dom_sf"/>
</dbReference>
<dbReference type="Gene3D" id="1.10.10.10">
    <property type="entry name" value="Winged helix-like DNA-binding domain superfamily/Winged helix DNA-binding domain"/>
    <property type="match status" value="1"/>
</dbReference>
<sequence>MKESKEVKKSSEEYDKLAILENTADCIWVYSLAENRFLYISPAIYTQRGFTVEEAMKETLESSMTSESIQKILNASNKCLPRFLAGDRSEEVTINVSDFEVYCKDGTIKNIEVSTRLILNENTRSVDIIGVSRDITRRKQYENELLEKLRSLSETEASYKVNDIVKIRIQFFKKFSVYGPGNAVPIRWTTLKNEELLAFLLTRTHNCITKDEILESLWPEVEFYKAGAYLHNTLYSMKKDLKNAGIFFETVFKNGCYTYYLDDYYSDLLHFSKLIQDTVLPFDSVDDIARASLEKIVELYTGDFLEKNGYLWAHSDCNFYRTKFNSAALALSKYYFMKRNYNAAKRVLLKILEVDYSDEYTHELLLQVYLQDNDYIAFLRHYNELKNYLQRELQITPKTTIQNLYNRFYPVAMKITEEKTSFF</sequence>
<accession>A0A7I8DK71</accession>
<feature type="domain" description="PAC" evidence="1">
    <location>
        <begin position="95"/>
        <end position="147"/>
    </location>
</feature>
<dbReference type="Pfam" id="PF03704">
    <property type="entry name" value="BTAD"/>
    <property type="match status" value="1"/>
</dbReference>
<dbReference type="EMBL" id="AP023368">
    <property type="protein sequence ID" value="BCJ98722.1"/>
    <property type="molecule type" value="Genomic_DNA"/>
</dbReference>
<organism evidence="2 3">
    <name type="scientific">Anaerocolumna chitinilytica</name>
    <dbReference type="NCBI Taxonomy" id="1727145"/>
    <lineage>
        <taxon>Bacteria</taxon>
        <taxon>Bacillati</taxon>
        <taxon>Bacillota</taxon>
        <taxon>Clostridia</taxon>
        <taxon>Lachnospirales</taxon>
        <taxon>Lachnospiraceae</taxon>
        <taxon>Anaerocolumna</taxon>
    </lineage>
</organism>
<dbReference type="Pfam" id="PF00989">
    <property type="entry name" value="PAS"/>
    <property type="match status" value="1"/>
</dbReference>
<dbReference type="Gene3D" id="1.25.40.10">
    <property type="entry name" value="Tetratricopeptide repeat domain"/>
    <property type="match status" value="1"/>
</dbReference>
<dbReference type="GO" id="GO:0006355">
    <property type="term" value="P:regulation of DNA-templated transcription"/>
    <property type="evidence" value="ECO:0007669"/>
    <property type="project" value="InterPro"/>
</dbReference>
<evidence type="ECO:0000313" key="2">
    <source>
        <dbReference type="EMBL" id="BCJ98722.1"/>
    </source>
</evidence>
<dbReference type="InterPro" id="IPR000014">
    <property type="entry name" value="PAS"/>
</dbReference>
<dbReference type="AlphaFoldDB" id="A0A7I8DK71"/>
<proteinExistence type="predicted"/>
<dbReference type="InterPro" id="IPR005158">
    <property type="entry name" value="BTAD"/>
</dbReference>
<name>A0A7I8DK71_9FIRM</name>
<dbReference type="InterPro" id="IPR051677">
    <property type="entry name" value="AfsR-DnrI-RedD_regulator"/>
</dbReference>
<reference evidence="2 3" key="2">
    <citation type="submission" date="2020-08" db="EMBL/GenBank/DDBJ databases">
        <authorList>
            <person name="Ueki A."/>
            <person name="Tonouchi A."/>
        </authorList>
    </citation>
    <scope>NUCLEOTIDE SEQUENCE [LARGE SCALE GENOMIC DNA]</scope>
    <source>
        <strain evidence="2 3">CTTW</strain>
    </source>
</reference>
<dbReference type="PROSITE" id="PS50113">
    <property type="entry name" value="PAC"/>
    <property type="match status" value="1"/>
</dbReference>
<gene>
    <name evidence="2" type="ORF">bsdcttw_17630</name>
</gene>
<dbReference type="InterPro" id="IPR013767">
    <property type="entry name" value="PAS_fold"/>
</dbReference>
<dbReference type="PANTHER" id="PTHR35807">
    <property type="entry name" value="TRANSCRIPTIONAL REGULATOR REDD-RELATED"/>
    <property type="match status" value="1"/>
</dbReference>
<dbReference type="NCBIfam" id="TIGR00229">
    <property type="entry name" value="sensory_box"/>
    <property type="match status" value="1"/>
</dbReference>
<dbReference type="Gene3D" id="3.30.450.20">
    <property type="entry name" value="PAS domain"/>
    <property type="match status" value="1"/>
</dbReference>
<dbReference type="Proteomes" id="UP000515703">
    <property type="component" value="Chromosome"/>
</dbReference>
<dbReference type="SMART" id="SM01043">
    <property type="entry name" value="BTAD"/>
    <property type="match status" value="1"/>
</dbReference>
<dbReference type="KEGG" id="acht:bsdcttw_17630"/>
<protein>
    <recommendedName>
        <fullName evidence="1">PAC domain-containing protein</fullName>
    </recommendedName>
</protein>
<reference evidence="2 3" key="1">
    <citation type="submission" date="2020-08" db="EMBL/GenBank/DDBJ databases">
        <title>Draft genome sequencing of an Anaerocolumna strain isolated from anoxic soil subjected to BSD treatment.</title>
        <authorList>
            <person name="Uek A."/>
            <person name="Tonouchi A."/>
        </authorList>
    </citation>
    <scope>NUCLEOTIDE SEQUENCE [LARGE SCALE GENOMIC DNA]</scope>
    <source>
        <strain evidence="2 3">CTTW</strain>
    </source>
</reference>
<dbReference type="InterPro" id="IPR000700">
    <property type="entry name" value="PAS-assoc_C"/>
</dbReference>
<evidence type="ECO:0000259" key="1">
    <source>
        <dbReference type="PROSITE" id="PS50113"/>
    </source>
</evidence>
<dbReference type="GO" id="GO:0003677">
    <property type="term" value="F:DNA binding"/>
    <property type="evidence" value="ECO:0007669"/>
    <property type="project" value="InterPro"/>
</dbReference>
<keyword evidence="3" id="KW-1185">Reference proteome</keyword>
<dbReference type="SUPFAM" id="SSF48452">
    <property type="entry name" value="TPR-like"/>
    <property type="match status" value="1"/>
</dbReference>
<evidence type="ECO:0000313" key="3">
    <source>
        <dbReference type="Proteomes" id="UP000515703"/>
    </source>
</evidence>
<dbReference type="PANTHER" id="PTHR35807:SF2">
    <property type="entry name" value="TRANSCRIPTIONAL ACTIVATOR DOMAIN"/>
    <property type="match status" value="1"/>
</dbReference>